<dbReference type="InterPro" id="IPR006600">
    <property type="entry name" value="HTH_CenpB_DNA-bd_dom"/>
</dbReference>
<evidence type="ECO:0000313" key="4">
    <source>
        <dbReference type="EMBL" id="VFT80451.1"/>
    </source>
</evidence>
<name>A0A485KD74_9STRA</name>
<dbReference type="PROSITE" id="PS51257">
    <property type="entry name" value="PROKAR_LIPOPROTEIN"/>
    <property type="match status" value="1"/>
</dbReference>
<organism evidence="4 5">
    <name type="scientific">Aphanomyces stellatus</name>
    <dbReference type="NCBI Taxonomy" id="120398"/>
    <lineage>
        <taxon>Eukaryota</taxon>
        <taxon>Sar</taxon>
        <taxon>Stramenopiles</taxon>
        <taxon>Oomycota</taxon>
        <taxon>Saprolegniomycetes</taxon>
        <taxon>Saprolegniales</taxon>
        <taxon>Verrucalvaceae</taxon>
        <taxon>Aphanomyces</taxon>
    </lineage>
</organism>
<dbReference type="EMBL" id="CAADRA010000540">
    <property type="protein sequence ID" value="VFT80451.1"/>
    <property type="molecule type" value="Genomic_DNA"/>
</dbReference>
<dbReference type="OrthoDB" id="122614at2759"/>
<keyword evidence="5" id="KW-1185">Reference proteome</keyword>
<reference evidence="4 5" key="1">
    <citation type="submission" date="2019-03" db="EMBL/GenBank/DDBJ databases">
        <authorList>
            <person name="Gaulin E."/>
            <person name="Dumas B."/>
        </authorList>
    </citation>
    <scope>NUCLEOTIDE SEQUENCE [LARGE SCALE GENOMIC DNA]</scope>
    <source>
        <strain evidence="4">CBS 568.67</strain>
    </source>
</reference>
<evidence type="ECO:0000259" key="2">
    <source>
        <dbReference type="PROSITE" id="PS51253"/>
    </source>
</evidence>
<keyword evidence="1" id="KW-0238">DNA-binding</keyword>
<reference evidence="3" key="2">
    <citation type="submission" date="2019-06" db="EMBL/GenBank/DDBJ databases">
        <title>Genomics analysis of Aphanomyces spp. identifies a new class of oomycete effector associated with host adaptation.</title>
        <authorList>
            <person name="Gaulin E."/>
        </authorList>
    </citation>
    <scope>NUCLEOTIDE SEQUENCE</scope>
    <source>
        <strain evidence="3">CBS 578.67</strain>
    </source>
</reference>
<dbReference type="EMBL" id="VJMH01000540">
    <property type="protein sequence ID" value="KAF0715652.1"/>
    <property type="molecule type" value="Genomic_DNA"/>
</dbReference>
<accession>A0A485KD74</accession>
<evidence type="ECO:0000256" key="1">
    <source>
        <dbReference type="ARBA" id="ARBA00023125"/>
    </source>
</evidence>
<dbReference type="Proteomes" id="UP000332933">
    <property type="component" value="Unassembled WGS sequence"/>
</dbReference>
<sequence length="179" mass="19472">MQRAGWLVEPYEVIIKASTIVAYHAGVSCTVGRGWYARFAKRHHELAPRVAKNLNLVILSSVTARNAVTEDSITRFFFDLVKGCLGFRCTVADVYNVDETSFKTKGKNKKVVAIRGSKSVWRTDQNESYHLTVVAAVAADGTPVPPAFILTGASCAATEWFTCDALLPAAGGPNKRHSV</sequence>
<protein>
    <submittedName>
        <fullName evidence="4">Aste57867_3279 protein</fullName>
    </submittedName>
</protein>
<evidence type="ECO:0000313" key="5">
    <source>
        <dbReference type="Proteomes" id="UP000332933"/>
    </source>
</evidence>
<feature type="domain" description="HTH CENPB-type" evidence="2">
    <location>
        <begin position="1"/>
        <end position="49"/>
    </location>
</feature>
<dbReference type="AlphaFoldDB" id="A0A485KD74"/>
<dbReference type="GO" id="GO:0003677">
    <property type="term" value="F:DNA binding"/>
    <property type="evidence" value="ECO:0007669"/>
    <property type="project" value="UniProtKB-KW"/>
</dbReference>
<gene>
    <name evidence="4" type="primary">Aste57867_3279</name>
    <name evidence="3" type="ORF">As57867_003269</name>
    <name evidence="4" type="ORF">ASTE57867_3279</name>
</gene>
<evidence type="ECO:0000313" key="3">
    <source>
        <dbReference type="EMBL" id="KAF0715652.1"/>
    </source>
</evidence>
<dbReference type="PROSITE" id="PS51253">
    <property type="entry name" value="HTH_CENPB"/>
    <property type="match status" value="1"/>
</dbReference>
<proteinExistence type="predicted"/>